<organism evidence="2 3">
    <name type="scientific">Hoylesella nanceiensis</name>
    <dbReference type="NCBI Taxonomy" id="425941"/>
    <lineage>
        <taxon>Bacteria</taxon>
        <taxon>Pseudomonadati</taxon>
        <taxon>Bacteroidota</taxon>
        <taxon>Bacteroidia</taxon>
        <taxon>Bacteroidales</taxon>
        <taxon>Prevotellaceae</taxon>
        <taxon>Hoylesella</taxon>
    </lineage>
</organism>
<accession>A0ABS6YEG3</accession>
<gene>
    <name evidence="2" type="ORF">KZO38_09370</name>
</gene>
<evidence type="ECO:0000259" key="1">
    <source>
        <dbReference type="Pfam" id="PF12392"/>
    </source>
</evidence>
<dbReference type="Proteomes" id="UP000788426">
    <property type="component" value="Unassembled WGS sequence"/>
</dbReference>
<protein>
    <submittedName>
        <fullName evidence="2">U32 family peptidase</fullName>
    </submittedName>
</protein>
<evidence type="ECO:0000313" key="2">
    <source>
        <dbReference type="EMBL" id="MBW4769960.1"/>
    </source>
</evidence>
<dbReference type="InterPro" id="IPR001539">
    <property type="entry name" value="Peptidase_U32"/>
</dbReference>
<dbReference type="Pfam" id="PF12392">
    <property type="entry name" value="DUF3656"/>
    <property type="match status" value="1"/>
</dbReference>
<evidence type="ECO:0000313" key="3">
    <source>
        <dbReference type="Proteomes" id="UP000788426"/>
    </source>
</evidence>
<feature type="domain" description="Peptidase U32 collagenase" evidence="1">
    <location>
        <begin position="381"/>
        <end position="491"/>
    </location>
</feature>
<reference evidence="2 3" key="1">
    <citation type="submission" date="2021-07" db="EMBL/GenBank/DDBJ databases">
        <title>Genomic diversity and antimicrobial resistance of Prevotella spp. isolated from chronic lung disease airways.</title>
        <authorList>
            <person name="Webb K.A."/>
            <person name="Olagoke O.S."/>
            <person name="Baird T."/>
            <person name="Neill J."/>
            <person name="Pham A."/>
            <person name="Wells T.J."/>
            <person name="Ramsay K.A."/>
            <person name="Bell S.C."/>
            <person name="Sarovich D.S."/>
            <person name="Price E.P."/>
        </authorList>
    </citation>
    <scope>NUCLEOTIDE SEQUENCE [LARGE SCALE GENOMIC DNA]</scope>
    <source>
        <strain evidence="2 3">SCHI0011.S.12</strain>
    </source>
</reference>
<sequence length="615" mass="69195">MRPLELLAPAKNLETGIAAIEHGADAIYIGAEQLGARSAAGNSVEDIAQLCQYAKQFGVKVYVTLNVIVYEHEIDYCQKLITQLYEAGVDALIVQDMGVLKMDIPPIELHASTQTDNRTADKVSWLKSLGFARVVLARELSLDAIKAIHKEEPDVELEVFVHGALCVSYSGVCYVSQHSFGRSANRGECAQFCRMSFDLVDSDDREIEHQRHLLSLKDMCRINELEQLADAGATSFKIEGRLKDVSYVKNVVSAYRKKLDKVIAAHPEKYCRASLGAVKHSFDPNLNKTFNRGFTTYFLHQRENKIASFDTPKAIGEPVGKVKDVRNNYFVVAGVASFANGDGLCFMNDDNKLEGFRVNRVEGNKLFPFKMPRDLKAGVYLFRNNDEAFEKVLSKPTAVRKIALTMQFATTPSGFALTLQAEGYDTARVERDFQHEAARQNQYDNIVKQLSKLGNTIFEAGKIDIEHEAQSLFVPSSLLADMRREALEQFQPHDNRRLREKAEASGCGVNLQWQKEYKAFPYTYNIANSLAKAFYKEQGLQDPEEAFEVKGDKNVPQSLLMQCKHCIRYSLGHCVVHGGVAPKWKEPLYLKLSDGRKFRLQFDCSQCQMNIYAST</sequence>
<dbReference type="PROSITE" id="PS01276">
    <property type="entry name" value="PEPTIDASE_U32"/>
    <property type="match status" value="1"/>
</dbReference>
<dbReference type="PANTHER" id="PTHR30217:SF10">
    <property type="entry name" value="23S RRNA 5-HYDROXYCYTIDINE C2501 SYNTHASE"/>
    <property type="match status" value="1"/>
</dbReference>
<keyword evidence="3" id="KW-1185">Reference proteome</keyword>
<dbReference type="InterPro" id="IPR020988">
    <property type="entry name" value="Pept_U32_collagenase"/>
</dbReference>
<name>A0ABS6YEG3_9BACT</name>
<dbReference type="RefSeq" id="WP_219482106.1">
    <property type="nucleotide sequence ID" value="NZ_JAHXCT010000007.1"/>
</dbReference>
<dbReference type="InterPro" id="IPR051454">
    <property type="entry name" value="RNA/ubiquinone_mod_enzymes"/>
</dbReference>
<dbReference type="Pfam" id="PF01136">
    <property type="entry name" value="Peptidase_U32"/>
    <property type="match status" value="1"/>
</dbReference>
<comment type="caution">
    <text evidence="2">The sequence shown here is derived from an EMBL/GenBank/DDBJ whole genome shotgun (WGS) entry which is preliminary data.</text>
</comment>
<dbReference type="EMBL" id="JAHXCT010000007">
    <property type="protein sequence ID" value="MBW4769960.1"/>
    <property type="molecule type" value="Genomic_DNA"/>
</dbReference>
<proteinExistence type="predicted"/>
<dbReference type="PANTHER" id="PTHR30217">
    <property type="entry name" value="PEPTIDASE U32 FAMILY"/>
    <property type="match status" value="1"/>
</dbReference>